<reference evidence="1 2" key="1">
    <citation type="submission" date="2020-06" db="EMBL/GenBank/DDBJ databases">
        <authorList>
            <person name="Li R."/>
            <person name="Bekaert M."/>
        </authorList>
    </citation>
    <scope>NUCLEOTIDE SEQUENCE [LARGE SCALE GENOMIC DNA]</scope>
    <source>
        <strain evidence="2">wild</strain>
    </source>
</reference>
<keyword evidence="2" id="KW-1185">Reference proteome</keyword>
<proteinExistence type="predicted"/>
<dbReference type="AlphaFoldDB" id="A0A6J8BHN8"/>
<accession>A0A6J8BHN8</accession>
<gene>
    <name evidence="1" type="ORF">MCOR_17540</name>
</gene>
<organism evidence="1 2">
    <name type="scientific">Mytilus coruscus</name>
    <name type="common">Sea mussel</name>
    <dbReference type="NCBI Taxonomy" id="42192"/>
    <lineage>
        <taxon>Eukaryota</taxon>
        <taxon>Metazoa</taxon>
        <taxon>Spiralia</taxon>
        <taxon>Lophotrochozoa</taxon>
        <taxon>Mollusca</taxon>
        <taxon>Bivalvia</taxon>
        <taxon>Autobranchia</taxon>
        <taxon>Pteriomorphia</taxon>
        <taxon>Mytilida</taxon>
        <taxon>Mytiloidea</taxon>
        <taxon>Mytilidae</taxon>
        <taxon>Mytilinae</taxon>
        <taxon>Mytilus</taxon>
    </lineage>
</organism>
<protein>
    <submittedName>
        <fullName evidence="1">Uncharacterized protein</fullName>
    </submittedName>
</protein>
<name>A0A6J8BHN8_MYTCO</name>
<dbReference type="EMBL" id="CACVKT020003086">
    <property type="protein sequence ID" value="CAC5381667.1"/>
    <property type="molecule type" value="Genomic_DNA"/>
</dbReference>
<evidence type="ECO:0000313" key="2">
    <source>
        <dbReference type="Proteomes" id="UP000507470"/>
    </source>
</evidence>
<evidence type="ECO:0000313" key="1">
    <source>
        <dbReference type="EMBL" id="CAC5381667.1"/>
    </source>
</evidence>
<dbReference type="Proteomes" id="UP000507470">
    <property type="component" value="Unassembled WGS sequence"/>
</dbReference>
<sequence>MLNLQKQYLADYRINTEILIHLLEIIYLVNGLQCPDPSQWKLRTKGFCDRLKPWYYCLFDENTSKYKEFCRSKEDFHQPGYKYVVSGNINGKPCDSERFQPFKFRTDGNSRCVFKKSVCIEEGLVDLKNSTTISDRICRCDYTRGYAFVTSPTHLCHCIPSQEDCSCYRKSCKEKEILTPDLLDQLTYLYHVWESISSYVLDHMRPIAVLNHESAALTEH</sequence>